<dbReference type="Proteomes" id="UP001432216">
    <property type="component" value="Chromosome 4"/>
</dbReference>
<dbReference type="PANTHER" id="PTHR30613">
    <property type="entry name" value="UNCHARACTERIZED PROTEIN YBIU-RELATED"/>
    <property type="match status" value="1"/>
</dbReference>
<dbReference type="EMBL" id="CP143809">
    <property type="protein sequence ID" value="WVO21155.1"/>
    <property type="molecule type" value="Genomic_DNA"/>
</dbReference>
<dbReference type="InterPro" id="IPR027443">
    <property type="entry name" value="IPNS-like_sf"/>
</dbReference>
<sequence>MATQRALLSLLSHSPDAPVSLHTPLAYADRFCIRNPGDAQFVLSPHADGGSVKRWEDETYRKVYQSCLEGKWEEYDPWTIGERALAKQSMYDSPGACGIFRAFQGWTSMSDTGALFREKQSRAELSREEYLSSSNWELDFESSRFPNSPIARSQEYNDQTHPHLELDRTMVSIPRVKPGDQAWWHGDMIHTVESIHQGKGLSADLYIPAVSLTPHNVEYIRDQKRLFMEGWPGSDFPGGVGESQFIDRGKIEDIKNTEGKQAMGLEPFDVSGQLTPGERHVREQANKILGF</sequence>
<dbReference type="Pfam" id="PF07350">
    <property type="entry name" value="Gig2-like"/>
    <property type="match status" value="1"/>
</dbReference>
<evidence type="ECO:0008006" key="3">
    <source>
        <dbReference type="Google" id="ProtNLM"/>
    </source>
</evidence>
<accession>A0ABZ2ARK9</accession>
<evidence type="ECO:0000313" key="2">
    <source>
        <dbReference type="Proteomes" id="UP001432216"/>
    </source>
</evidence>
<dbReference type="InterPro" id="IPR010856">
    <property type="entry name" value="Gig2-like"/>
</dbReference>
<dbReference type="RefSeq" id="XP_064720394.1">
    <property type="nucleotide sequence ID" value="XM_064864322.1"/>
</dbReference>
<proteinExistence type="predicted"/>
<reference evidence="1 2" key="1">
    <citation type="submission" date="2024-01" db="EMBL/GenBank/DDBJ databases">
        <title>Comparative genomics of Cryptococcus and Kwoniella reveals pathogenesis evolution and contrasting modes of karyotype evolution via chromosome fusion or intercentromeric recombination.</title>
        <authorList>
            <person name="Coelho M.A."/>
            <person name="David-Palma M."/>
            <person name="Shea T."/>
            <person name="Bowers K."/>
            <person name="McGinley-Smith S."/>
            <person name="Mohammad A.W."/>
            <person name="Gnirke A."/>
            <person name="Yurkov A.M."/>
            <person name="Nowrousian M."/>
            <person name="Sun S."/>
            <person name="Cuomo C.A."/>
            <person name="Heitman J."/>
        </authorList>
    </citation>
    <scope>NUCLEOTIDE SEQUENCE [LARGE SCALE GENOMIC DNA]</scope>
    <source>
        <strain evidence="1 2">7685027</strain>
    </source>
</reference>
<keyword evidence="2" id="KW-1185">Reference proteome</keyword>
<protein>
    <recommendedName>
        <fullName evidence="3">DUF1479-domain-containing protein</fullName>
    </recommendedName>
</protein>
<name>A0ABZ2ARK9_9TREE</name>
<gene>
    <name evidence="1" type="ORF">IAS62_002461</name>
</gene>
<dbReference type="SUPFAM" id="SSF51197">
    <property type="entry name" value="Clavaminate synthase-like"/>
    <property type="match status" value="1"/>
</dbReference>
<organism evidence="1 2">
    <name type="scientific">Cryptococcus decagattii</name>
    <dbReference type="NCBI Taxonomy" id="1859122"/>
    <lineage>
        <taxon>Eukaryota</taxon>
        <taxon>Fungi</taxon>
        <taxon>Dikarya</taxon>
        <taxon>Basidiomycota</taxon>
        <taxon>Agaricomycotina</taxon>
        <taxon>Tremellomycetes</taxon>
        <taxon>Tremellales</taxon>
        <taxon>Cryptococcaceae</taxon>
        <taxon>Cryptococcus</taxon>
        <taxon>Cryptococcus gattii species complex</taxon>
    </lineage>
</organism>
<evidence type="ECO:0000313" key="1">
    <source>
        <dbReference type="EMBL" id="WVO21155.1"/>
    </source>
</evidence>
<dbReference type="PANTHER" id="PTHR30613:SF1">
    <property type="entry name" value="DUF1479 DOMAIN PROTEIN (AFU_ORTHOLOGUE AFUA_5G09280)"/>
    <property type="match status" value="1"/>
</dbReference>
<dbReference type="GeneID" id="89989234"/>
<dbReference type="Gene3D" id="2.60.120.330">
    <property type="entry name" value="B-lactam Antibiotic, Isopenicillin N Synthase, Chain"/>
    <property type="match status" value="1"/>
</dbReference>